<sequence length="650" mass="75717">MKTWRDEIIQKLVNQSYSLLLVNDPDFLLNDEKILQRLRENEYEVIHFNDSIFIRHLYESQFREKVEQDQLKLLFFSNKENHVYFPYDFLQNGYHIDLKISELFPKFSPGIVKQLDKEDFDVLHTVHKQYQGSSSDKETLEYIVKHVYKIVHELIDSEVELYKLLLSIHYEKKQLPLIVQQFLIERLSGKNVFEGIPIKRLLTSSSYFFQYIEKQWVTFVHQLLDLQEGSVLEETPLYLAHPFSNPDVRRLMNDLFAEGYIRKIKTNVSYSFPTWMKYGVEVDEDGSLQEKIRHLHEKIMEQITSASRYKDWINIMELMAEYKCTVLDTNKQEYESEVNVLFCKVNEMFEKWMMEGYRSLTSLPPVPKPKMVHHIVHFLASKRGQNEKIALLVLDGMSYVQWKKIKYYLTNKGFSFEENGVFSWVPTLTSVSRQAIFAGNFPSAFSQSIGTTAKEENYWKTFWENSGLLKQYVSYQKGLGKEAYKKEGIAAFKRPNVKVYGAVIDIIDQFIHGAVQGEKSLMSELQLWLKTDYLAQLLTDLHREKFTIYITSDHGNTESVGIGRISEGVLVEQKGERVRVYTDTILFKDAAEKIGGIPWTGVGLPKDYHALLAHYGQAFVNKNERIVSHGSISMEEVIVPLVKVIPSLGG</sequence>
<dbReference type="Pfam" id="PF08665">
    <property type="entry name" value="PglZ"/>
    <property type="match status" value="1"/>
</dbReference>
<accession>A0ABT9VQR3</accession>
<keyword evidence="2" id="KW-1185">Reference proteome</keyword>
<dbReference type="SUPFAM" id="SSF53649">
    <property type="entry name" value="Alkaline phosphatase-like"/>
    <property type="match status" value="1"/>
</dbReference>
<evidence type="ECO:0008006" key="3">
    <source>
        <dbReference type="Google" id="ProtNLM"/>
    </source>
</evidence>
<evidence type="ECO:0000313" key="2">
    <source>
        <dbReference type="Proteomes" id="UP001225646"/>
    </source>
</evidence>
<evidence type="ECO:0000313" key="1">
    <source>
        <dbReference type="EMBL" id="MDQ0163329.1"/>
    </source>
</evidence>
<dbReference type="EMBL" id="JAUSTR010000013">
    <property type="protein sequence ID" value="MDQ0163329.1"/>
    <property type="molecule type" value="Genomic_DNA"/>
</dbReference>
<protein>
    <recommendedName>
        <fullName evidence="3">PglZ domain-containing protein</fullName>
    </recommendedName>
</protein>
<dbReference type="InterPro" id="IPR017850">
    <property type="entry name" value="Alkaline_phosphatase_core_sf"/>
</dbReference>
<proteinExistence type="predicted"/>
<name>A0ABT9VQR3_9BACI</name>
<gene>
    <name evidence="1" type="ORF">J2S06_002409</name>
</gene>
<comment type="caution">
    <text evidence="1">The sequence shown here is derived from an EMBL/GenBank/DDBJ whole genome shotgun (WGS) entry which is preliminary data.</text>
</comment>
<dbReference type="RefSeq" id="WP_419152462.1">
    <property type="nucleotide sequence ID" value="NZ_JAUSTR010000013.1"/>
</dbReference>
<dbReference type="NCBIfam" id="NF033449">
    <property type="entry name" value="BREX_PglZ_3"/>
    <property type="match status" value="1"/>
</dbReference>
<organism evidence="1 2">
    <name type="scientific">Aeribacillus alveayuensis</name>
    <dbReference type="NCBI Taxonomy" id="279215"/>
    <lineage>
        <taxon>Bacteria</taxon>
        <taxon>Bacillati</taxon>
        <taxon>Bacillota</taxon>
        <taxon>Bacilli</taxon>
        <taxon>Bacillales</taxon>
        <taxon>Bacillaceae</taxon>
        <taxon>Aeribacillus</taxon>
    </lineage>
</organism>
<dbReference type="Proteomes" id="UP001225646">
    <property type="component" value="Unassembled WGS sequence"/>
</dbReference>
<reference evidence="1 2" key="1">
    <citation type="submission" date="2023-07" db="EMBL/GenBank/DDBJ databases">
        <title>Genomic Encyclopedia of Type Strains, Phase IV (KMG-IV): sequencing the most valuable type-strain genomes for metagenomic binning, comparative biology and taxonomic classification.</title>
        <authorList>
            <person name="Goeker M."/>
        </authorList>
    </citation>
    <scope>NUCLEOTIDE SEQUENCE [LARGE SCALE GENOMIC DNA]</scope>
    <source>
        <strain evidence="1 2">DSM 19092</strain>
    </source>
</reference>